<dbReference type="AlphaFoldDB" id="A0A9N9IMD5"/>
<accession>A0A9N9IMD5</accession>
<dbReference type="OrthoDB" id="10514500at2759"/>
<feature type="non-terminal residue" evidence="1">
    <location>
        <position position="84"/>
    </location>
</feature>
<evidence type="ECO:0000313" key="2">
    <source>
        <dbReference type="Proteomes" id="UP000789570"/>
    </source>
</evidence>
<comment type="caution">
    <text evidence="1">The sequence shown here is derived from an EMBL/GenBank/DDBJ whole genome shotgun (WGS) entry which is preliminary data.</text>
</comment>
<proteinExistence type="predicted"/>
<keyword evidence="2" id="KW-1185">Reference proteome</keyword>
<sequence>LQVSTYVSVEYFNGICYQSIFELVLRVGLQSFVLKKNTFVESTTEKFVENELEWRVNEEVLQGGIVFYWMKVQATVNKPGNYLS</sequence>
<protein>
    <submittedName>
        <fullName evidence="1">2579_t:CDS:1</fullName>
    </submittedName>
</protein>
<evidence type="ECO:0000313" key="1">
    <source>
        <dbReference type="EMBL" id="CAG8741674.1"/>
    </source>
</evidence>
<gene>
    <name evidence="1" type="ORF">FCALED_LOCUS15663</name>
</gene>
<dbReference type="Proteomes" id="UP000789570">
    <property type="component" value="Unassembled WGS sequence"/>
</dbReference>
<dbReference type="EMBL" id="CAJVPQ010015126">
    <property type="protein sequence ID" value="CAG8741674.1"/>
    <property type="molecule type" value="Genomic_DNA"/>
</dbReference>
<organism evidence="1 2">
    <name type="scientific">Funneliformis caledonium</name>
    <dbReference type="NCBI Taxonomy" id="1117310"/>
    <lineage>
        <taxon>Eukaryota</taxon>
        <taxon>Fungi</taxon>
        <taxon>Fungi incertae sedis</taxon>
        <taxon>Mucoromycota</taxon>
        <taxon>Glomeromycotina</taxon>
        <taxon>Glomeromycetes</taxon>
        <taxon>Glomerales</taxon>
        <taxon>Glomeraceae</taxon>
        <taxon>Funneliformis</taxon>
    </lineage>
</organism>
<name>A0A9N9IMD5_9GLOM</name>
<reference evidence="1" key="1">
    <citation type="submission" date="2021-06" db="EMBL/GenBank/DDBJ databases">
        <authorList>
            <person name="Kallberg Y."/>
            <person name="Tangrot J."/>
            <person name="Rosling A."/>
        </authorList>
    </citation>
    <scope>NUCLEOTIDE SEQUENCE</scope>
    <source>
        <strain evidence="1">UK204</strain>
    </source>
</reference>
<feature type="non-terminal residue" evidence="1">
    <location>
        <position position="1"/>
    </location>
</feature>